<evidence type="ECO:0000313" key="3">
    <source>
        <dbReference type="Proteomes" id="UP000537825"/>
    </source>
</evidence>
<dbReference type="RefSeq" id="WP_139916279.1">
    <property type="nucleotide sequence ID" value="NZ_CBCSLE010000045.1"/>
</dbReference>
<evidence type="ECO:0000256" key="1">
    <source>
        <dbReference type="SAM" id="Phobius"/>
    </source>
</evidence>
<accession>A0A7X4YAJ8</accession>
<comment type="caution">
    <text evidence="2">The sequence shown here is derived from an EMBL/GenBank/DDBJ whole genome shotgun (WGS) entry which is preliminary data.</text>
</comment>
<keyword evidence="1" id="KW-0472">Membrane</keyword>
<organism evidence="2 3">
    <name type="scientific">Corallococcus exiguus</name>
    <dbReference type="NCBI Taxonomy" id="83462"/>
    <lineage>
        <taxon>Bacteria</taxon>
        <taxon>Pseudomonadati</taxon>
        <taxon>Myxococcota</taxon>
        <taxon>Myxococcia</taxon>
        <taxon>Myxococcales</taxon>
        <taxon>Cystobacterineae</taxon>
        <taxon>Myxococcaceae</taxon>
        <taxon>Corallococcus</taxon>
    </lineage>
</organism>
<sequence length="170" mass="18653">MAVSSVRDGQTRMGIFPLTLSSPESPVLLRASLGRPQAWWDRLFLGLVSTGAVAFYVGFGVPWSGSHLAPGLSAAKLRSVSPGMSEDEVIQRLGMPLAREVTPSGRLHWDYAKPVAKVRQYPKVYVSFAAGCVSVVEVELKTSWGVDEEVLYLRTPERVIERPELDDVLP</sequence>
<protein>
    <recommendedName>
        <fullName evidence="4">Outer membrane protein assembly factor BamE</fullName>
    </recommendedName>
</protein>
<name>A0A7X4YAJ8_9BACT</name>
<dbReference type="EMBL" id="JAAAPK010000004">
    <property type="protein sequence ID" value="NBC41930.1"/>
    <property type="molecule type" value="Genomic_DNA"/>
</dbReference>
<keyword evidence="1" id="KW-0812">Transmembrane</keyword>
<proteinExistence type="predicted"/>
<keyword evidence="3" id="KW-1185">Reference proteome</keyword>
<dbReference type="Proteomes" id="UP000537825">
    <property type="component" value="Unassembled WGS sequence"/>
</dbReference>
<evidence type="ECO:0008006" key="4">
    <source>
        <dbReference type="Google" id="ProtNLM"/>
    </source>
</evidence>
<keyword evidence="1" id="KW-1133">Transmembrane helix</keyword>
<dbReference type="AlphaFoldDB" id="A0A7X4YAJ8"/>
<reference evidence="2 3" key="1">
    <citation type="submission" date="2020-01" db="EMBL/GenBank/DDBJ databases">
        <title>The draft genome sequence of Corallococcus exiguus DSM 14696.</title>
        <authorList>
            <person name="Zhang X."/>
            <person name="Zhu H."/>
        </authorList>
    </citation>
    <scope>NUCLEOTIDE SEQUENCE [LARGE SCALE GENOMIC DNA]</scope>
    <source>
        <strain evidence="2 3">DSM 14696</strain>
    </source>
</reference>
<evidence type="ECO:0000313" key="2">
    <source>
        <dbReference type="EMBL" id="NBC41930.1"/>
    </source>
</evidence>
<feature type="transmembrane region" description="Helical" evidence="1">
    <location>
        <begin position="43"/>
        <end position="63"/>
    </location>
</feature>
<gene>
    <name evidence="2" type="ORF">GTZ93_19195</name>
</gene>